<dbReference type="OrthoDB" id="4218586at2759"/>
<accession>A0A225A4T8</accession>
<proteinExistence type="predicted"/>
<dbReference type="STRING" id="1441469.A0A225A4T8"/>
<name>A0A225A4T8_TALAT</name>
<keyword evidence="3" id="KW-1185">Reference proteome</keyword>
<dbReference type="AlphaFoldDB" id="A0A225A4T8"/>
<feature type="compositionally biased region" description="Basic and acidic residues" evidence="1">
    <location>
        <begin position="15"/>
        <end position="26"/>
    </location>
</feature>
<comment type="caution">
    <text evidence="2">The sequence shown here is derived from an EMBL/GenBank/DDBJ whole genome shotgun (WGS) entry which is preliminary data.</text>
</comment>
<evidence type="ECO:0000313" key="3">
    <source>
        <dbReference type="Proteomes" id="UP000214365"/>
    </source>
</evidence>
<dbReference type="SUPFAM" id="SSF56112">
    <property type="entry name" value="Protein kinase-like (PK-like)"/>
    <property type="match status" value="1"/>
</dbReference>
<dbReference type="InterPro" id="IPR011009">
    <property type="entry name" value="Kinase-like_dom_sf"/>
</dbReference>
<dbReference type="RefSeq" id="XP_020115422.1">
    <property type="nucleotide sequence ID" value="XM_020265387.1"/>
</dbReference>
<reference evidence="2 3" key="1">
    <citation type="submission" date="2015-06" db="EMBL/GenBank/DDBJ databases">
        <title>Talaromyces atroroseus IBT 11181 draft genome.</title>
        <authorList>
            <person name="Rasmussen K.B."/>
            <person name="Rasmussen S."/>
            <person name="Petersen B."/>
            <person name="Sicheritz-Ponten T."/>
            <person name="Mortensen U.H."/>
            <person name="Thrane U."/>
        </authorList>
    </citation>
    <scope>NUCLEOTIDE SEQUENCE [LARGE SCALE GENOMIC DNA]</scope>
    <source>
        <strain evidence="2 3">IBT 11181</strain>
    </source>
</reference>
<dbReference type="Proteomes" id="UP000214365">
    <property type="component" value="Unassembled WGS sequence"/>
</dbReference>
<dbReference type="Gene3D" id="1.10.510.10">
    <property type="entry name" value="Transferase(Phosphotransferase) domain 1"/>
    <property type="match status" value="1"/>
</dbReference>
<sequence>MSRKEASRNTILPKTLKDLRPTKDIPKPPPGTEKQSSPDDLLWKEEDPSMKYLLSHKFNQAGPGWIGFENCQGLRTVFVKVVKATRHQKLHFHKTDQANLINLQEVFHSKEFTYLIYDFDRCDLPLSMVHASPNVQFTEVDIAIVCRQVLTGLQYIHEKLKISHGSIKLSDLLLANIGQSMLQGKTLEHKREDLKGLALVLIHLKNPHTILEDGRTHVNNPRDVSREAYEFIDMTKSATYRELFQKFLHIVIMDTSSSDLATYFRGFAKLHLGHIVSDTYNEKNVRQYLRLFKTGQYSREDPLHTIAVTIVSETLVRAVSQHGIDASTLYDPRTPPLLTLEQDIQLPCLQGRDLLEAAKRSLGFGEKWWVVRLYSADSEILQSLWSQDNRSVMDWKAKTGTSYTYVRRVYENRDLRYAIGALLPYTGLWDSFTLRKLDYVIGSHSLEEMAHYLQKIYKQWSILEAPVVESASVDLIEGKDSERTLRQALLGSWNQIPGEDVTIQDTEFYFDKISLNRVVSELEHRHAAWISYLQLWMSAFRHFIDPRRGKEGEEPGVQPLLDIQGKADFEFVANKLGFNKRFPRSTRYPVFQYISRTLTNNGSVESERVSNVRDRFVQTFPESQDFSRARDISHEWSTNIDDQKSTFRAGRPEVEEFRKLRQYFYFKIVGNDDGSPKSYPTAIAVMREIFFDFFGRFWLESISSPVEMEHHPAVSPSIYSVSTELAEPAPLLMESNGVTAVNEVSRLATQALVPMNDVSLESAPPKAAGFEDDENIGPLAELCYISHHRGSREIIEKWYHDRDPDLVVLFLFDRRAFYKFRRNSNKELSDRIHYLAQENYFFAICDNVKSIPYQETVAALLKFSLLLVGSKDGPTRTIAREGALTLKDLEEFVVLFDPKTGKRRPD</sequence>
<protein>
    <recommendedName>
        <fullName evidence="4">Protein kinase domain-containing protein</fullName>
    </recommendedName>
</protein>
<evidence type="ECO:0000256" key="1">
    <source>
        <dbReference type="SAM" id="MobiDB-lite"/>
    </source>
</evidence>
<dbReference type="GeneID" id="31009216"/>
<organism evidence="2 3">
    <name type="scientific">Talaromyces atroroseus</name>
    <dbReference type="NCBI Taxonomy" id="1441469"/>
    <lineage>
        <taxon>Eukaryota</taxon>
        <taxon>Fungi</taxon>
        <taxon>Dikarya</taxon>
        <taxon>Ascomycota</taxon>
        <taxon>Pezizomycotina</taxon>
        <taxon>Eurotiomycetes</taxon>
        <taxon>Eurotiomycetidae</taxon>
        <taxon>Eurotiales</taxon>
        <taxon>Trichocomaceae</taxon>
        <taxon>Talaromyces</taxon>
        <taxon>Talaromyces sect. Trachyspermi</taxon>
    </lineage>
</organism>
<feature type="region of interest" description="Disordered" evidence="1">
    <location>
        <begin position="1"/>
        <end position="41"/>
    </location>
</feature>
<evidence type="ECO:0008006" key="4">
    <source>
        <dbReference type="Google" id="ProtNLM"/>
    </source>
</evidence>
<dbReference type="InterPro" id="IPR022198">
    <property type="entry name" value="DUF3723"/>
</dbReference>
<evidence type="ECO:0000313" key="2">
    <source>
        <dbReference type="EMBL" id="OKL55301.1"/>
    </source>
</evidence>
<dbReference type="Pfam" id="PF12520">
    <property type="entry name" value="DUF3723"/>
    <property type="match status" value="2"/>
</dbReference>
<dbReference type="EMBL" id="LFMY01000023">
    <property type="protein sequence ID" value="OKL55301.1"/>
    <property type="molecule type" value="Genomic_DNA"/>
</dbReference>
<gene>
    <name evidence="2" type="ORF">UA08_09460</name>
</gene>